<keyword evidence="2 4" id="KW-0378">Hydrolase</keyword>
<keyword evidence="6" id="KW-1185">Reference proteome</keyword>
<evidence type="ECO:0000256" key="2">
    <source>
        <dbReference type="ARBA" id="ARBA00022801"/>
    </source>
</evidence>
<dbReference type="AlphaFoldDB" id="A0A518GKE0"/>
<name>A0A518GKE0_9PLAN</name>
<dbReference type="GO" id="GO:0036221">
    <property type="term" value="F:UTP diphosphatase activity"/>
    <property type="evidence" value="ECO:0007669"/>
    <property type="project" value="RHEA"/>
</dbReference>
<comment type="caution">
    <text evidence="4">Lacks conserved residue(s) required for the propagation of feature annotation.</text>
</comment>
<comment type="subcellular location">
    <subcellularLocation>
        <location evidence="4">Cytoplasm</location>
    </subcellularLocation>
</comment>
<dbReference type="HAMAP" id="MF_00528">
    <property type="entry name" value="Maf"/>
    <property type="match status" value="1"/>
</dbReference>
<dbReference type="SUPFAM" id="SSF52972">
    <property type="entry name" value="ITPase-like"/>
    <property type="match status" value="1"/>
</dbReference>
<feature type="active site" description="Proton acceptor" evidence="4">
    <location>
        <position position="108"/>
    </location>
</feature>
<dbReference type="GO" id="GO:0005737">
    <property type="term" value="C:cytoplasm"/>
    <property type="evidence" value="ECO:0007669"/>
    <property type="project" value="UniProtKB-SubCell"/>
</dbReference>
<evidence type="ECO:0000256" key="4">
    <source>
        <dbReference type="HAMAP-Rule" id="MF_00528"/>
    </source>
</evidence>
<dbReference type="PIRSF" id="PIRSF006305">
    <property type="entry name" value="Maf"/>
    <property type="match status" value="1"/>
</dbReference>
<dbReference type="PANTHER" id="PTHR43213:SF5">
    <property type="entry name" value="BIFUNCTIONAL DTTP_UTP PYROPHOSPHATASE_METHYLTRANSFERASE PROTEIN-RELATED"/>
    <property type="match status" value="1"/>
</dbReference>
<gene>
    <name evidence="5" type="primary">yhdE</name>
    <name evidence="5" type="ORF">Spb1_09600</name>
</gene>
<dbReference type="GO" id="GO:0036218">
    <property type="term" value="F:dTTP diphosphatase activity"/>
    <property type="evidence" value="ECO:0007669"/>
    <property type="project" value="RHEA"/>
</dbReference>
<dbReference type="InterPro" id="IPR003697">
    <property type="entry name" value="Maf-like"/>
</dbReference>
<organism evidence="5 6">
    <name type="scientific">Planctopirus ephydatiae</name>
    <dbReference type="NCBI Taxonomy" id="2528019"/>
    <lineage>
        <taxon>Bacteria</taxon>
        <taxon>Pseudomonadati</taxon>
        <taxon>Planctomycetota</taxon>
        <taxon>Planctomycetia</taxon>
        <taxon>Planctomycetales</taxon>
        <taxon>Planctomycetaceae</taxon>
        <taxon>Planctopirus</taxon>
    </lineage>
</organism>
<comment type="catalytic activity">
    <reaction evidence="4">
        <text>dTTP + H2O = dTMP + diphosphate + H(+)</text>
        <dbReference type="Rhea" id="RHEA:28534"/>
        <dbReference type="ChEBI" id="CHEBI:15377"/>
        <dbReference type="ChEBI" id="CHEBI:15378"/>
        <dbReference type="ChEBI" id="CHEBI:33019"/>
        <dbReference type="ChEBI" id="CHEBI:37568"/>
        <dbReference type="ChEBI" id="CHEBI:63528"/>
        <dbReference type="EC" id="3.6.1.9"/>
    </reaction>
</comment>
<feature type="site" description="Important for substrate specificity" evidence="4">
    <location>
        <position position="39"/>
    </location>
</feature>
<dbReference type="Gene3D" id="3.90.950.10">
    <property type="match status" value="1"/>
</dbReference>
<dbReference type="KEGG" id="peh:Spb1_09600"/>
<proteinExistence type="inferred from homology"/>
<dbReference type="PANTHER" id="PTHR43213">
    <property type="entry name" value="BIFUNCTIONAL DTTP/UTP PYROPHOSPHATASE/METHYLTRANSFERASE PROTEIN-RELATED"/>
    <property type="match status" value="1"/>
</dbReference>
<comment type="catalytic activity">
    <reaction evidence="4">
        <text>UTP + H2O = UMP + diphosphate + H(+)</text>
        <dbReference type="Rhea" id="RHEA:29395"/>
        <dbReference type="ChEBI" id="CHEBI:15377"/>
        <dbReference type="ChEBI" id="CHEBI:15378"/>
        <dbReference type="ChEBI" id="CHEBI:33019"/>
        <dbReference type="ChEBI" id="CHEBI:46398"/>
        <dbReference type="ChEBI" id="CHEBI:57865"/>
        <dbReference type="EC" id="3.6.1.9"/>
    </reaction>
</comment>
<dbReference type="InterPro" id="IPR029001">
    <property type="entry name" value="ITPase-like_fam"/>
</dbReference>
<sequence length="235" mass="26706">MPDQLAIRLGARLLRANRLRANFYRGCVVRWILGSRSPRRLELLKSFDPQGDIRRVPPRSSDEMEFEGLHHWDEIVERSLLIAQTKYEDVWEQVAQENLENTLILCGDTTVLCETEPGSWLAIGQPPVDDPQHQVLRNWLGQFLANRTHRVLSSCVLRLTSGELRQGSIVTNVTFRPDVEQWLDWYVSLNESSGRAGGYAIQGVGSIFVDKIEGSLSNVIGLPLELIAEWTACRR</sequence>
<evidence type="ECO:0000313" key="6">
    <source>
        <dbReference type="Proteomes" id="UP000315349"/>
    </source>
</evidence>
<feature type="site" description="Important for substrate specificity" evidence="4">
    <location>
        <position position="109"/>
    </location>
</feature>
<dbReference type="GO" id="GO:0009117">
    <property type="term" value="P:nucleotide metabolic process"/>
    <property type="evidence" value="ECO:0007669"/>
    <property type="project" value="UniProtKB-KW"/>
</dbReference>
<reference evidence="5 6" key="1">
    <citation type="submission" date="2019-02" db="EMBL/GenBank/DDBJ databases">
        <title>Deep-cultivation of Planctomycetes and their phenomic and genomic characterization uncovers novel biology.</title>
        <authorList>
            <person name="Wiegand S."/>
            <person name="Jogler M."/>
            <person name="Boedeker C."/>
            <person name="Pinto D."/>
            <person name="Vollmers J."/>
            <person name="Rivas-Marin E."/>
            <person name="Kohn T."/>
            <person name="Peeters S.H."/>
            <person name="Heuer A."/>
            <person name="Rast P."/>
            <person name="Oberbeckmann S."/>
            <person name="Bunk B."/>
            <person name="Jeske O."/>
            <person name="Meyerdierks A."/>
            <person name="Storesund J.E."/>
            <person name="Kallscheuer N."/>
            <person name="Luecker S."/>
            <person name="Lage O.M."/>
            <person name="Pohl T."/>
            <person name="Merkel B.J."/>
            <person name="Hornburger P."/>
            <person name="Mueller R.-W."/>
            <person name="Bruemmer F."/>
            <person name="Labrenz M."/>
            <person name="Spormann A.M."/>
            <person name="Op den Camp H."/>
            <person name="Overmann J."/>
            <person name="Amann R."/>
            <person name="Jetten M.S.M."/>
            <person name="Mascher T."/>
            <person name="Medema M.H."/>
            <person name="Devos D.P."/>
            <person name="Kaster A.-K."/>
            <person name="Ovreas L."/>
            <person name="Rohde M."/>
            <person name="Galperin M.Y."/>
            <person name="Jogler C."/>
        </authorList>
    </citation>
    <scope>NUCLEOTIDE SEQUENCE [LARGE SCALE GENOMIC DNA]</scope>
    <source>
        <strain evidence="5 6">Spb1</strain>
    </source>
</reference>
<keyword evidence="4" id="KW-0963">Cytoplasm</keyword>
<protein>
    <recommendedName>
        <fullName evidence="4">dTTP/UTP pyrophosphatase</fullName>
        <shortName evidence="4">dTTPase/UTPase</shortName>
        <ecNumber evidence="4">3.6.1.9</ecNumber>
    </recommendedName>
    <alternativeName>
        <fullName evidence="4">Nucleoside triphosphate pyrophosphatase</fullName>
    </alternativeName>
    <alternativeName>
        <fullName evidence="4">Nucleotide pyrophosphatase</fullName>
        <shortName evidence="4">Nucleotide PPase</shortName>
    </alternativeName>
</protein>
<comment type="cofactor">
    <cofactor evidence="1 4">
        <name>a divalent metal cation</name>
        <dbReference type="ChEBI" id="CHEBI:60240"/>
    </cofactor>
</comment>
<keyword evidence="3 4" id="KW-0546">Nucleotide metabolism</keyword>
<feature type="site" description="Important for substrate specificity" evidence="4">
    <location>
        <position position="202"/>
    </location>
</feature>
<accession>A0A518GKE0</accession>
<evidence type="ECO:0000256" key="1">
    <source>
        <dbReference type="ARBA" id="ARBA00001968"/>
    </source>
</evidence>
<dbReference type="Pfam" id="PF02545">
    <property type="entry name" value="Maf"/>
    <property type="match status" value="1"/>
</dbReference>
<comment type="function">
    <text evidence="4">Nucleoside triphosphate pyrophosphatase that hydrolyzes dTTP and UTP. May have a dual role in cell division arrest and in preventing the incorporation of modified nucleotides into cellular nucleic acids.</text>
</comment>
<evidence type="ECO:0000313" key="5">
    <source>
        <dbReference type="EMBL" id="QDV29092.1"/>
    </source>
</evidence>
<dbReference type="EC" id="3.6.1.9" evidence="4"/>
<evidence type="ECO:0000256" key="3">
    <source>
        <dbReference type="ARBA" id="ARBA00023080"/>
    </source>
</evidence>
<dbReference type="Proteomes" id="UP000315349">
    <property type="component" value="Chromosome"/>
</dbReference>
<dbReference type="OrthoDB" id="9807767at2"/>
<comment type="similarity">
    <text evidence="4">Belongs to the Maf family. YhdE subfamily.</text>
</comment>
<dbReference type="EMBL" id="CP036299">
    <property type="protein sequence ID" value="QDV29092.1"/>
    <property type="molecule type" value="Genomic_DNA"/>
</dbReference>